<keyword evidence="10" id="KW-1185">Reference proteome</keyword>
<dbReference type="OrthoDB" id="354304at2759"/>
<dbReference type="InterPro" id="IPR005952">
    <property type="entry name" value="Phosphogly_mut1"/>
</dbReference>
<evidence type="ECO:0000256" key="6">
    <source>
        <dbReference type="PIRSR" id="PIRSR613078-2"/>
    </source>
</evidence>
<dbReference type="InterPro" id="IPR013078">
    <property type="entry name" value="His_Pase_superF_clade-1"/>
</dbReference>
<evidence type="ECO:0000256" key="3">
    <source>
        <dbReference type="ARBA" id="ARBA00023152"/>
    </source>
</evidence>
<feature type="binding site" evidence="6">
    <location>
        <begin position="173"/>
        <end position="176"/>
    </location>
    <ligand>
        <name>substrate</name>
    </ligand>
</feature>
<feature type="active site" description="Tele-phosphohistidine intermediate" evidence="5">
    <location>
        <position position="81"/>
    </location>
</feature>
<comment type="similarity">
    <text evidence="1">Belongs to the phosphoglycerate mutase family. BPG-dependent PGAM subfamily.</text>
</comment>
<keyword evidence="3" id="KW-0324">Glycolysis</keyword>
<dbReference type="InterPro" id="IPR029033">
    <property type="entry name" value="His_PPase_superfam"/>
</dbReference>
<reference evidence="9 10" key="1">
    <citation type="submission" date="2014-11" db="EMBL/GenBank/DDBJ databases">
        <authorList>
            <person name="Zhu J."/>
            <person name="Qi W."/>
            <person name="Song R."/>
        </authorList>
    </citation>
    <scope>NUCLEOTIDE SEQUENCE [LARGE SCALE GENOMIC DNA]</scope>
</reference>
<dbReference type="PANTHER" id="PTHR11931">
    <property type="entry name" value="PHOSPHOGLYCERATE MUTASE"/>
    <property type="match status" value="1"/>
</dbReference>
<dbReference type="Gene3D" id="3.40.50.1240">
    <property type="entry name" value="Phosphoglycerate mutase-like"/>
    <property type="match status" value="1"/>
</dbReference>
<organism evidence="9 10">
    <name type="scientific">Vitrella brassicaformis (strain CCMP3155)</name>
    <dbReference type="NCBI Taxonomy" id="1169540"/>
    <lineage>
        <taxon>Eukaryota</taxon>
        <taxon>Sar</taxon>
        <taxon>Alveolata</taxon>
        <taxon>Colpodellida</taxon>
        <taxon>Vitrellaceae</taxon>
        <taxon>Vitrella</taxon>
    </lineage>
</organism>
<dbReference type="EMBL" id="CDMY01000244">
    <property type="protein sequence ID" value="CEL96753.1"/>
    <property type="molecule type" value="Genomic_DNA"/>
</dbReference>
<feature type="binding site" evidence="6">
    <location>
        <begin position="80"/>
        <end position="87"/>
    </location>
    <ligand>
        <name>substrate</name>
    </ligand>
</feature>
<dbReference type="InParanoid" id="A0A0G4EJ71"/>
<feature type="binding site" evidence="6">
    <location>
        <position position="134"/>
    </location>
    <ligand>
        <name>substrate</name>
    </ligand>
</feature>
<evidence type="ECO:0000256" key="5">
    <source>
        <dbReference type="PIRSR" id="PIRSR613078-1"/>
    </source>
</evidence>
<evidence type="ECO:0000313" key="9">
    <source>
        <dbReference type="EMBL" id="CEL96753.1"/>
    </source>
</evidence>
<dbReference type="GO" id="GO:0006096">
    <property type="term" value="P:glycolytic process"/>
    <property type="evidence" value="ECO:0007669"/>
    <property type="project" value="UniProtKB-KW"/>
</dbReference>
<dbReference type="GO" id="GO:0004619">
    <property type="term" value="F:phosphoglycerate mutase activity"/>
    <property type="evidence" value="ECO:0007669"/>
    <property type="project" value="UniProtKB-EC"/>
</dbReference>
<feature type="site" description="Transition state stabilizer" evidence="7">
    <location>
        <position position="252"/>
    </location>
</feature>
<gene>
    <name evidence="9" type="ORF">Vbra_12058</name>
</gene>
<evidence type="ECO:0000256" key="1">
    <source>
        <dbReference type="ARBA" id="ARBA00006717"/>
    </source>
</evidence>
<evidence type="ECO:0000256" key="4">
    <source>
        <dbReference type="ARBA" id="ARBA00023235"/>
    </source>
</evidence>
<dbReference type="VEuPathDB" id="CryptoDB:Vbra_12058"/>
<dbReference type="PhylomeDB" id="A0A0G4EJ71"/>
<dbReference type="Pfam" id="PF00300">
    <property type="entry name" value="His_Phos_1"/>
    <property type="match status" value="1"/>
</dbReference>
<dbReference type="SUPFAM" id="SSF53254">
    <property type="entry name" value="Phosphoglycerate mutase-like"/>
    <property type="match status" value="1"/>
</dbReference>
<protein>
    <recommendedName>
        <fullName evidence="2">phosphoglycerate mutase (2,3-diphosphoglycerate-dependent)</fullName>
        <ecNumber evidence="2">5.4.2.11</ecNumber>
    </recommendedName>
</protein>
<dbReference type="EC" id="5.4.2.11" evidence="2"/>
<evidence type="ECO:0000256" key="2">
    <source>
        <dbReference type="ARBA" id="ARBA00012028"/>
    </source>
</evidence>
<sequence>MTRCQPLAAEPSSSATLPAPPAPPSTAVDEDSEARMKDYLEQIDHYAHFYSPYDSPDYNIIPNPMMSAPVGTSPRLILIRHGRSTWNVQGRTQGWADPPLHDTGHTDARRSALKLLKLRPMVETDVIFCSTQMRARQTTEYVMEVLRTQRRVEYGEDAVDFPLRVKYDNRLRERHYGAFSGHLKSDNVERFGAELLEECRKGAFAKPPYGGEPFVPNGHESLKDVQDRVSPMWNDEFRARLERGEDVVVVAHNNLIRALMTFVDPEVKLDNIYRVPAPKQDTPLVFFPAGCHDPEKCGILEMVDLEREHYLSFVHEKKDVDEKQIWLDVPYD</sequence>
<name>A0A0G4EJ71_VITBC</name>
<dbReference type="CDD" id="cd07067">
    <property type="entry name" value="HP_PGM_like"/>
    <property type="match status" value="1"/>
</dbReference>
<dbReference type="STRING" id="1169540.A0A0G4EJ71"/>
<accession>A0A0G4EJ71</accession>
<keyword evidence="4" id="KW-0413">Isomerase</keyword>
<dbReference type="Proteomes" id="UP000041254">
    <property type="component" value="Unassembled WGS sequence"/>
</dbReference>
<dbReference type="AlphaFoldDB" id="A0A0G4EJ71"/>
<evidence type="ECO:0000313" key="10">
    <source>
        <dbReference type="Proteomes" id="UP000041254"/>
    </source>
</evidence>
<feature type="binding site" evidence="6">
    <location>
        <position position="184"/>
    </location>
    <ligand>
        <name>substrate</name>
    </ligand>
</feature>
<feature type="compositionally biased region" description="Low complexity" evidence="8">
    <location>
        <begin position="1"/>
        <end position="17"/>
    </location>
</feature>
<feature type="region of interest" description="Disordered" evidence="8">
    <location>
        <begin position="1"/>
        <end position="31"/>
    </location>
</feature>
<proteinExistence type="inferred from homology"/>
<dbReference type="SMART" id="SM00855">
    <property type="entry name" value="PGAM"/>
    <property type="match status" value="1"/>
</dbReference>
<feature type="active site" description="Proton donor/acceptor" evidence="5">
    <location>
        <position position="173"/>
    </location>
</feature>
<evidence type="ECO:0000256" key="8">
    <source>
        <dbReference type="SAM" id="MobiDB-lite"/>
    </source>
</evidence>
<evidence type="ECO:0000256" key="7">
    <source>
        <dbReference type="PIRSR" id="PIRSR613078-3"/>
    </source>
</evidence>